<reference evidence="3 4" key="1">
    <citation type="journal article" date="2013" name="Genome Announc.">
        <title>Genome Sequence of the Sulfate-Reducing Bacterium Desulfotomaculum hydrothermale Lam5(T).</title>
        <authorList>
            <person name="Amin O."/>
            <person name="Fardeau M.L."/>
            <person name="Valette O."/>
            <person name="Hirschler-Rea A."/>
            <person name="Barbe V."/>
            <person name="Medigue C."/>
            <person name="Vacherie B."/>
            <person name="Ollivier B."/>
            <person name="Bertin P.N."/>
            <person name="Dolla A."/>
        </authorList>
    </citation>
    <scope>NUCLEOTIDE SEQUENCE [LARGE SCALE GENOMIC DNA]</scope>
    <source>
        <strain evidence="4">Lam5 / DSM 18033</strain>
    </source>
</reference>
<dbReference type="eggNOG" id="COG0718">
    <property type="taxonomic scope" value="Bacteria"/>
</dbReference>
<dbReference type="OrthoDB" id="1787091at2"/>
<dbReference type="InterPro" id="IPR004401">
    <property type="entry name" value="YbaB/EbfC"/>
</dbReference>
<organism evidence="3 4">
    <name type="scientific">Desulforamulus hydrothermalis Lam5 = DSM 18033</name>
    <dbReference type="NCBI Taxonomy" id="1121428"/>
    <lineage>
        <taxon>Bacteria</taxon>
        <taxon>Bacillati</taxon>
        <taxon>Bacillota</taxon>
        <taxon>Clostridia</taxon>
        <taxon>Eubacteriales</taxon>
        <taxon>Peptococcaceae</taxon>
        <taxon>Desulforamulus</taxon>
    </lineage>
</organism>
<comment type="subunit">
    <text evidence="2">Homodimer.</text>
</comment>
<dbReference type="Gene3D" id="3.30.1310.10">
    <property type="entry name" value="Nucleoid-associated protein YbaB-like domain"/>
    <property type="match status" value="1"/>
</dbReference>
<comment type="function">
    <text evidence="2">Binds to DNA and alters its conformation. May be involved in regulation of gene expression, nucleoid organization and DNA protection.</text>
</comment>
<proteinExistence type="inferred from homology"/>
<dbReference type="SUPFAM" id="SSF82607">
    <property type="entry name" value="YbaB-like"/>
    <property type="match status" value="1"/>
</dbReference>
<gene>
    <name evidence="3" type="ORF">DESHY_40138</name>
</gene>
<dbReference type="GO" id="GO:0003677">
    <property type="term" value="F:DNA binding"/>
    <property type="evidence" value="ECO:0007669"/>
    <property type="project" value="UniProtKB-UniRule"/>
</dbReference>
<dbReference type="InterPro" id="IPR036894">
    <property type="entry name" value="YbaB-like_sf"/>
</dbReference>
<evidence type="ECO:0000313" key="4">
    <source>
        <dbReference type="Proteomes" id="UP000009315"/>
    </source>
</evidence>
<dbReference type="AlphaFoldDB" id="K8EAE3"/>
<dbReference type="EMBL" id="CAOS01000011">
    <property type="protein sequence ID" value="CCO08588.1"/>
    <property type="molecule type" value="Genomic_DNA"/>
</dbReference>
<dbReference type="PIRSF" id="PIRSF004555">
    <property type="entry name" value="UCP004555"/>
    <property type="match status" value="1"/>
</dbReference>
<accession>K8EAE3</accession>
<dbReference type="NCBIfam" id="TIGR00103">
    <property type="entry name" value="DNA_YbaB_EbfC"/>
    <property type="match status" value="1"/>
</dbReference>
<dbReference type="GO" id="GO:0005829">
    <property type="term" value="C:cytosol"/>
    <property type="evidence" value="ECO:0007669"/>
    <property type="project" value="TreeGrafter"/>
</dbReference>
<dbReference type="RefSeq" id="WP_008412091.1">
    <property type="nucleotide sequence ID" value="NZ_CAOS01000011.1"/>
</dbReference>
<evidence type="ECO:0000256" key="2">
    <source>
        <dbReference type="HAMAP-Rule" id="MF_00274"/>
    </source>
</evidence>
<dbReference type="Pfam" id="PF02575">
    <property type="entry name" value="YbaB_DNA_bd"/>
    <property type="match status" value="1"/>
</dbReference>
<comment type="similarity">
    <text evidence="2">Belongs to the YbaB/EbfC family.</text>
</comment>
<dbReference type="STRING" id="1121428.DESHY_40138"/>
<protein>
    <recommendedName>
        <fullName evidence="2">Nucleoid-associated protein DESHY_40138</fullName>
    </recommendedName>
</protein>
<dbReference type="Proteomes" id="UP000009315">
    <property type="component" value="Unassembled WGS sequence"/>
</dbReference>
<sequence>MFGNMSKILGQLQGLQQQLKELTVEATAGDGLVRVIMNGQQQVLAVRFDPDRINATAPEELGQMLAEAYRQAQQASKTKARDEFSKATGLNIANLPGIF</sequence>
<name>K8EAE3_9FIRM</name>
<comment type="subcellular location">
    <subcellularLocation>
        <location evidence="2">Cytoplasm</location>
        <location evidence="2">Nucleoid</location>
    </subcellularLocation>
</comment>
<dbReference type="HAMAP" id="MF_00274">
    <property type="entry name" value="DNA_YbaB_EbfC"/>
    <property type="match status" value="1"/>
</dbReference>
<dbReference type="PANTHER" id="PTHR33449">
    <property type="entry name" value="NUCLEOID-ASSOCIATED PROTEIN YBAB"/>
    <property type="match status" value="1"/>
</dbReference>
<evidence type="ECO:0000313" key="3">
    <source>
        <dbReference type="EMBL" id="CCO08588.1"/>
    </source>
</evidence>
<keyword evidence="4" id="KW-1185">Reference proteome</keyword>
<keyword evidence="1 2" id="KW-0238">DNA-binding</keyword>
<comment type="caution">
    <text evidence="3">The sequence shown here is derived from an EMBL/GenBank/DDBJ whole genome shotgun (WGS) entry which is preliminary data.</text>
</comment>
<evidence type="ECO:0000256" key="1">
    <source>
        <dbReference type="ARBA" id="ARBA00023125"/>
    </source>
</evidence>
<keyword evidence="2" id="KW-0963">Cytoplasm</keyword>
<dbReference type="GO" id="GO:0043590">
    <property type="term" value="C:bacterial nucleoid"/>
    <property type="evidence" value="ECO:0007669"/>
    <property type="project" value="UniProtKB-UniRule"/>
</dbReference>
<dbReference type="PANTHER" id="PTHR33449:SF1">
    <property type="entry name" value="NUCLEOID-ASSOCIATED PROTEIN YBAB"/>
    <property type="match status" value="1"/>
</dbReference>